<proteinExistence type="predicted"/>
<organism evidence="1 2">
    <name type="scientific">Streptococcus oralis</name>
    <dbReference type="NCBI Taxonomy" id="1303"/>
    <lineage>
        <taxon>Bacteria</taxon>
        <taxon>Bacillati</taxon>
        <taxon>Bacillota</taxon>
        <taxon>Bacilli</taxon>
        <taxon>Lactobacillales</taxon>
        <taxon>Streptococcaceae</taxon>
        <taxon>Streptococcus</taxon>
    </lineage>
</organism>
<name>A0A428C4Q9_STROR</name>
<evidence type="ECO:0000313" key="1">
    <source>
        <dbReference type="EMBL" id="RSI73029.1"/>
    </source>
</evidence>
<protein>
    <submittedName>
        <fullName evidence="1">5-methylcytosine-specific restriction enzyme subunit McrC</fullName>
    </submittedName>
</protein>
<dbReference type="PANTHER" id="PTHR38733:SF1">
    <property type="entry name" value="TYPE IV METHYL-DIRECTED RESTRICTION ENZYME ECOKMCRBC"/>
    <property type="match status" value="1"/>
</dbReference>
<dbReference type="Pfam" id="PF10117">
    <property type="entry name" value="McrBC"/>
    <property type="match status" value="1"/>
</dbReference>
<reference evidence="1 2" key="1">
    <citation type="submission" date="2018-11" db="EMBL/GenBank/DDBJ databases">
        <title>Species Designations Belie Phenotypic and Genotypic Heterogeneity in Oral Streptococci.</title>
        <authorList>
            <person name="Velsko I."/>
        </authorList>
    </citation>
    <scope>NUCLEOTIDE SEQUENCE [LARGE SCALE GENOMIC DNA]</scope>
    <source>
        <strain evidence="1 2">BCC11</strain>
    </source>
</reference>
<gene>
    <name evidence="1" type="ORF">D8857_02915</name>
</gene>
<dbReference type="Proteomes" id="UP000269984">
    <property type="component" value="Unassembled WGS sequence"/>
</dbReference>
<dbReference type="EMBL" id="RJNP01000003">
    <property type="protein sequence ID" value="RSI73029.1"/>
    <property type="molecule type" value="Genomic_DNA"/>
</dbReference>
<dbReference type="RefSeq" id="WP_125457190.1">
    <property type="nucleotide sequence ID" value="NZ_RJNP01000003.1"/>
</dbReference>
<dbReference type="AlphaFoldDB" id="A0A428C4Q9"/>
<sequence>MRITDNHYKIAREDFVAEFPNLSQALLDRTLDNLSIEDSIFIFPNDLKNSSDLERDQKIFETFNQEIKTGNVIGFLGYGQERLTIASRFSDESNDHFLHYLLQKVLNINLTSLDVGLSPEDKLYQLLVYLFPKYLQAALRKGLYKEYQRFSHNDSHVKGVIDVGNHLKRNVPFMGNVAYTTREFTYDNPLMQLIRHTIEYIKTQKSFGALLDSNRENMAEIVRVTPSYKLADRAKIIRMNKTKPIRHAYFREYRKLQELCLMILSREKHGLGPQSQRVHGILFDVAWLWEEYVHSLLPKGFIHPRNKDKTDGISVFSNRERKVFPDFYHKELKIVLDAKYKKLEFTEKGINREDLFQLISYSYILEAGKTWKAGLIFPSMEQSVNSEIGKLAGYGAQLKKWSIQIPQNASSYSAFCKMMENSEENFKAIIDEEVGRK</sequence>
<comment type="caution">
    <text evidence="1">The sequence shown here is derived from an EMBL/GenBank/DDBJ whole genome shotgun (WGS) entry which is preliminary data.</text>
</comment>
<dbReference type="InterPro" id="IPR019292">
    <property type="entry name" value="McrC"/>
</dbReference>
<accession>A0A428C4Q9</accession>
<evidence type="ECO:0000313" key="2">
    <source>
        <dbReference type="Proteomes" id="UP000269984"/>
    </source>
</evidence>
<dbReference type="PANTHER" id="PTHR38733">
    <property type="entry name" value="PROTEIN MCRC"/>
    <property type="match status" value="1"/>
</dbReference>